<dbReference type="InterPro" id="IPR002010">
    <property type="entry name" value="T3SS_IM_R"/>
</dbReference>
<keyword evidence="6 10" id="KW-1133">Transmembrane helix</keyword>
<dbReference type="RefSeq" id="WP_310374857.1">
    <property type="nucleotide sequence ID" value="NZ_JAVDYB010000001.1"/>
</dbReference>
<feature type="transmembrane region" description="Helical" evidence="10">
    <location>
        <begin position="214"/>
        <end position="234"/>
    </location>
</feature>
<comment type="similarity">
    <text evidence="2 10">Belongs to the FliR/MopE/SpaR family.</text>
</comment>
<protein>
    <recommendedName>
        <fullName evidence="3 9">Flagellar biosynthetic protein FliR</fullName>
    </recommendedName>
</protein>
<dbReference type="AlphaFoldDB" id="A0AAE4CG94"/>
<comment type="subcellular location">
    <subcellularLocation>
        <location evidence="10">Cell membrane</location>
        <topology evidence="10">Multi-pass membrane protein</topology>
    </subcellularLocation>
    <subcellularLocation>
        <location evidence="10">Bacterial flagellum basal body</location>
    </subcellularLocation>
</comment>
<comment type="caution">
    <text evidence="10">Lacks conserved residue(s) required for the propagation of feature annotation.</text>
</comment>
<keyword evidence="11" id="KW-0969">Cilium</keyword>
<evidence type="ECO:0000256" key="6">
    <source>
        <dbReference type="ARBA" id="ARBA00022989"/>
    </source>
</evidence>
<dbReference type="Proteomes" id="UP001183643">
    <property type="component" value="Unassembled WGS sequence"/>
</dbReference>
<keyword evidence="12" id="KW-1185">Reference proteome</keyword>
<evidence type="ECO:0000256" key="5">
    <source>
        <dbReference type="ARBA" id="ARBA00022692"/>
    </source>
</evidence>
<gene>
    <name evidence="11" type="ORF">J2S41_007248</name>
</gene>
<feature type="transmembrane region" description="Helical" evidence="10">
    <location>
        <begin position="177"/>
        <end position="202"/>
    </location>
</feature>
<feature type="transmembrane region" description="Helical" evidence="10">
    <location>
        <begin position="66"/>
        <end position="93"/>
    </location>
</feature>
<dbReference type="PANTHER" id="PTHR30065:SF1">
    <property type="entry name" value="SURFACE PRESENTATION OF ANTIGENS PROTEIN SPAR"/>
    <property type="match status" value="1"/>
</dbReference>
<evidence type="ECO:0000256" key="9">
    <source>
        <dbReference type="NCBIfam" id="TIGR01400"/>
    </source>
</evidence>
<name>A0AAE4CG94_9ACTN</name>
<evidence type="ECO:0000256" key="7">
    <source>
        <dbReference type="ARBA" id="ARBA00023136"/>
    </source>
</evidence>
<comment type="function">
    <text evidence="1 10">Role in flagellar biosynthesis.</text>
</comment>
<comment type="caution">
    <text evidence="11">The sequence shown here is derived from an EMBL/GenBank/DDBJ whole genome shotgun (WGS) entry which is preliminary data.</text>
</comment>
<organism evidence="11 12">
    <name type="scientific">Catenuloplanes atrovinosus</name>
    <dbReference type="NCBI Taxonomy" id="137266"/>
    <lineage>
        <taxon>Bacteria</taxon>
        <taxon>Bacillati</taxon>
        <taxon>Actinomycetota</taxon>
        <taxon>Actinomycetes</taxon>
        <taxon>Micromonosporales</taxon>
        <taxon>Micromonosporaceae</taxon>
        <taxon>Catenuloplanes</taxon>
    </lineage>
</organism>
<dbReference type="EMBL" id="JAVDYB010000001">
    <property type="protein sequence ID" value="MDR7280470.1"/>
    <property type="molecule type" value="Genomic_DNA"/>
</dbReference>
<keyword evidence="7 10" id="KW-0472">Membrane</keyword>
<dbReference type="PANTHER" id="PTHR30065">
    <property type="entry name" value="FLAGELLAR BIOSYNTHETIC PROTEIN FLIR"/>
    <property type="match status" value="1"/>
</dbReference>
<evidence type="ECO:0000313" key="11">
    <source>
        <dbReference type="EMBL" id="MDR7280470.1"/>
    </source>
</evidence>
<dbReference type="GO" id="GO:0005886">
    <property type="term" value="C:plasma membrane"/>
    <property type="evidence" value="ECO:0007669"/>
    <property type="project" value="UniProtKB-SubCell"/>
</dbReference>
<evidence type="ECO:0000256" key="8">
    <source>
        <dbReference type="ARBA" id="ARBA00023143"/>
    </source>
</evidence>
<dbReference type="GO" id="GO:0044780">
    <property type="term" value="P:bacterial-type flagellum assembly"/>
    <property type="evidence" value="ECO:0007669"/>
    <property type="project" value="UniProtKB-UniRule"/>
</dbReference>
<evidence type="ECO:0000313" key="12">
    <source>
        <dbReference type="Proteomes" id="UP001183643"/>
    </source>
</evidence>
<dbReference type="GO" id="GO:0009425">
    <property type="term" value="C:bacterial-type flagellum basal body"/>
    <property type="evidence" value="ECO:0007669"/>
    <property type="project" value="UniProtKB-SubCell"/>
</dbReference>
<sequence>MLSMQLQTANLTALLLAMVRASAWLALCPPFNSRLIPGRIKALLALALALPMSPKLAGQVPELATSALLISVVEQVVVGAALGFLTALLFAAIQAAGDMIDLFGGFTLAMAFDPLSQVQSSIFGRFYNLLAVTLLFATDGHQLVLRGFMMSYTTLPLNDTLSLETLSKLLTDGLADMFLAAIQIAGPLIAVLFLTDVGFGLLNRVAPALNAFSLGFPAKIFLVLLLGGTAIAVLPRALSTIVDKAVTAVVTLSGA</sequence>
<evidence type="ECO:0000256" key="4">
    <source>
        <dbReference type="ARBA" id="ARBA00022475"/>
    </source>
</evidence>
<proteinExistence type="inferred from homology"/>
<dbReference type="PRINTS" id="PR00953">
    <property type="entry name" value="TYPE3IMRPROT"/>
</dbReference>
<accession>A0AAE4CG94</accession>
<evidence type="ECO:0000256" key="1">
    <source>
        <dbReference type="ARBA" id="ARBA00002578"/>
    </source>
</evidence>
<dbReference type="Pfam" id="PF01311">
    <property type="entry name" value="Bac_export_1"/>
    <property type="match status" value="1"/>
</dbReference>
<evidence type="ECO:0000256" key="10">
    <source>
        <dbReference type="RuleBase" id="RU362071"/>
    </source>
</evidence>
<keyword evidence="11" id="KW-0282">Flagellum</keyword>
<keyword evidence="5 10" id="KW-0812">Transmembrane</keyword>
<dbReference type="InterPro" id="IPR006303">
    <property type="entry name" value="FliR"/>
</dbReference>
<reference evidence="11" key="1">
    <citation type="submission" date="2023-07" db="EMBL/GenBank/DDBJ databases">
        <title>Sequencing the genomes of 1000 actinobacteria strains.</title>
        <authorList>
            <person name="Klenk H.-P."/>
        </authorList>
    </citation>
    <scope>NUCLEOTIDE SEQUENCE</scope>
    <source>
        <strain evidence="11">DSM 44707</strain>
    </source>
</reference>
<keyword evidence="4 10" id="KW-1003">Cell membrane</keyword>
<dbReference type="GO" id="GO:0006605">
    <property type="term" value="P:protein targeting"/>
    <property type="evidence" value="ECO:0007669"/>
    <property type="project" value="UniProtKB-UniRule"/>
</dbReference>
<evidence type="ECO:0000256" key="3">
    <source>
        <dbReference type="ARBA" id="ARBA00021717"/>
    </source>
</evidence>
<keyword evidence="8 10" id="KW-0975">Bacterial flagellum</keyword>
<evidence type="ECO:0000256" key="2">
    <source>
        <dbReference type="ARBA" id="ARBA00009772"/>
    </source>
</evidence>
<keyword evidence="11" id="KW-0966">Cell projection</keyword>
<dbReference type="NCBIfam" id="TIGR01400">
    <property type="entry name" value="fliR"/>
    <property type="match status" value="1"/>
</dbReference>